<sequence length="636" mass="72905">MYQRFFSFITIIFIFTTALLSAQKSNYSYLTISDSLKENANAVVRLNQIDIVIASQRSMNIKKTRIVTVLNENGLGAIGAIAGYDKRSKVKNIEGTVYDSFGNEIKKIKRKDFIDRSAADGYSIFSDDRIIFIDYTPVQYPFTFVYESEFETSTTAHIPTWMPISNYFISIEKSVINVIYPSILGFKKKEFNFSDYKIKKIIDNEMQLSYLLTNVSAQKYEANSPDSKVFPKVMMGLESFNLEGVDGTAKNWKEYGQWFAANILKGTDNLTDETKVKIKSLVGDETDPIKKARIVYKYMQEKSRYVSIQVGIGGFKPMFASDVDRLGYGDCKALSNYTRAMLEVVGVPSYYTELYGDEDIINIESDFSSLQGNHVILCIPDGKDYTFLECTNQNAPFGYQANFTDDRDVLIIKPDGGEIVHTKIYEDKFNTQISKGNYEISEKGDFGGKIVIVSEGSQYEKAKMENWQPEDKDKHYKNYWNNINNLKIGKMSFLNDKENIRFTESVTISAVNYGNITSNKMMFALNAFNQSTTNVKRIRNRKNPLEIQRGYVDIDEIEIALPANFSIEFLPSNAEINGKFGEYKTEIIKKDGNNIIYKRRFLLKKGLYTNKEYNEYRLFREQVSKNDNAKIILTKS</sequence>
<evidence type="ECO:0000313" key="2">
    <source>
        <dbReference type="EMBL" id="REG96322.1"/>
    </source>
</evidence>
<organism evidence="2 3">
    <name type="scientific">Flavobacterium aquicola</name>
    <dbReference type="NCBI Taxonomy" id="1682742"/>
    <lineage>
        <taxon>Bacteria</taxon>
        <taxon>Pseudomonadati</taxon>
        <taxon>Bacteroidota</taxon>
        <taxon>Flavobacteriia</taxon>
        <taxon>Flavobacteriales</taxon>
        <taxon>Flavobacteriaceae</taxon>
        <taxon>Flavobacterium</taxon>
    </lineage>
</organism>
<gene>
    <name evidence="2" type="ORF">C8P67_110149</name>
</gene>
<dbReference type="InterPro" id="IPR038765">
    <property type="entry name" value="Papain-like_cys_pep_sf"/>
</dbReference>
<dbReference type="Pfam" id="PF12969">
    <property type="entry name" value="DUF3857"/>
    <property type="match status" value="1"/>
</dbReference>
<dbReference type="Proteomes" id="UP000257136">
    <property type="component" value="Unassembled WGS sequence"/>
</dbReference>
<dbReference type="OrthoDB" id="8595007at2"/>
<dbReference type="Gene3D" id="3.10.620.30">
    <property type="match status" value="1"/>
</dbReference>
<feature type="domain" description="DUF3857" evidence="1">
    <location>
        <begin position="61"/>
        <end position="190"/>
    </location>
</feature>
<comment type="caution">
    <text evidence="2">The sequence shown here is derived from an EMBL/GenBank/DDBJ whole genome shotgun (WGS) entry which is preliminary data.</text>
</comment>
<dbReference type="EMBL" id="QUNI01000010">
    <property type="protein sequence ID" value="REG96322.1"/>
    <property type="molecule type" value="Genomic_DNA"/>
</dbReference>
<reference evidence="2 3" key="1">
    <citation type="submission" date="2018-08" db="EMBL/GenBank/DDBJ databases">
        <title>Genomic Encyclopedia of Archaeal and Bacterial Type Strains, Phase II (KMG-II): from individual species to whole genera.</title>
        <authorList>
            <person name="Goeker M."/>
        </authorList>
    </citation>
    <scope>NUCLEOTIDE SEQUENCE [LARGE SCALE GENOMIC DNA]</scope>
    <source>
        <strain evidence="2 3">DSM 100880</strain>
    </source>
</reference>
<protein>
    <submittedName>
        <fullName evidence="2">Uncharacterized protein DUF3857</fullName>
    </submittedName>
</protein>
<proteinExistence type="predicted"/>
<name>A0A3E0EDG7_9FLAO</name>
<keyword evidence="3" id="KW-1185">Reference proteome</keyword>
<dbReference type="RefSeq" id="WP_115814241.1">
    <property type="nucleotide sequence ID" value="NZ_QUNI01000010.1"/>
</dbReference>
<dbReference type="Gene3D" id="2.60.120.1130">
    <property type="match status" value="1"/>
</dbReference>
<dbReference type="Gene3D" id="2.60.40.3140">
    <property type="match status" value="1"/>
</dbReference>
<dbReference type="InterPro" id="IPR024618">
    <property type="entry name" value="DUF3857"/>
</dbReference>
<evidence type="ECO:0000259" key="1">
    <source>
        <dbReference type="Pfam" id="PF12969"/>
    </source>
</evidence>
<dbReference type="SUPFAM" id="SSF54001">
    <property type="entry name" value="Cysteine proteinases"/>
    <property type="match status" value="1"/>
</dbReference>
<dbReference type="AlphaFoldDB" id="A0A3E0EDG7"/>
<evidence type="ECO:0000313" key="3">
    <source>
        <dbReference type="Proteomes" id="UP000257136"/>
    </source>
</evidence>
<accession>A0A3E0EDG7</accession>